<evidence type="ECO:0000256" key="2">
    <source>
        <dbReference type="ARBA" id="ARBA00022825"/>
    </source>
</evidence>
<sequence>MKNSTQTIDSETLYDLKFVGDPQISPDGKRIVYIITSINAKKKYDSHVFMFDRQTGQSTQWTHGEGRHRSPRWAPDGNTIAFVSDRSGENQIWTIGAGGGESFQVTDVPNGASNPVWHPLENKLLFQTSLEEGQDLYASDQVEKDESPKPYVVDQLHYKADGKGLLDTKRTQLALVNLENETIDQITSGPFDHTDPAWSPDGLAIAFIRPQSDHPGSYMLSDLYIQRIGEDPYRINKKSGGFAKPTWSPDGKSLSYFGHLYEYEGATQTNVWVMTLDTNHSICLTASSDLECSDVLISDLHWANPSPGAVWKLDGQGVYFQASKQGNTGIYYACLDGEVSKVVGGNRHVYAFNYHATSDEAILGMSSPTHIGDLFSVSLPDKRKVQLTTSNDLFEKQHELIEPEGFKYKSMDGTKVEGWLMKPAHFDSSKTYPLLLEIHGGPHMMYGNSFMHEFQLLASKGYAVLYTNPRGSHGYGQTFVNACRGDYGGGDYEDIIAGVDAVLEKYSFIDENQLFVTGGSYGGFMTNWIVGRNDRFKAAVTQRSISNWQSFYGVSDIGHFFTKWEIGNHFTENPTKLWDHSPIKYVNQINTPLLIIHSEKDYRCPIEQGEQLFVALKNKNKTTKFVRFPDSDHNLSRTGLPSLRVERLNHIVNWFQEYRN</sequence>
<protein>
    <submittedName>
        <fullName evidence="4">Peptidase YuxL</fullName>
    </submittedName>
</protein>
<dbReference type="Pfam" id="PF00326">
    <property type="entry name" value="Peptidase_S9"/>
    <property type="match status" value="1"/>
</dbReference>
<dbReference type="InterPro" id="IPR011659">
    <property type="entry name" value="WD40"/>
</dbReference>
<dbReference type="InterPro" id="IPR029058">
    <property type="entry name" value="AB_hydrolase_fold"/>
</dbReference>
<dbReference type="PANTHER" id="PTHR42776:SF27">
    <property type="entry name" value="DIPEPTIDYL PEPTIDASE FAMILY MEMBER 6"/>
    <property type="match status" value="1"/>
</dbReference>
<dbReference type="SUPFAM" id="SSF53474">
    <property type="entry name" value="alpha/beta-Hydrolases"/>
    <property type="match status" value="1"/>
</dbReference>
<dbReference type="Pfam" id="PF07676">
    <property type="entry name" value="PD40"/>
    <property type="match status" value="3"/>
</dbReference>
<dbReference type="InterPro" id="IPR011042">
    <property type="entry name" value="6-blade_b-propeller_TolB-like"/>
</dbReference>
<dbReference type="InterPro" id="IPR001375">
    <property type="entry name" value="Peptidase_S9_cat"/>
</dbReference>
<dbReference type="Gene3D" id="3.40.50.1820">
    <property type="entry name" value="alpha/beta hydrolase"/>
    <property type="match status" value="1"/>
</dbReference>
<keyword evidence="2" id="KW-0645">Protease</keyword>
<name>A0ABQ1Q250_9BACI</name>
<reference evidence="5" key="1">
    <citation type="journal article" date="2019" name="Int. J. Syst. Evol. Microbiol.">
        <title>The Global Catalogue of Microorganisms (GCM) 10K type strain sequencing project: providing services to taxonomists for standard genome sequencing and annotation.</title>
        <authorList>
            <consortium name="The Broad Institute Genomics Platform"/>
            <consortium name="The Broad Institute Genome Sequencing Center for Infectious Disease"/>
            <person name="Wu L."/>
            <person name="Ma J."/>
        </authorList>
    </citation>
    <scope>NUCLEOTIDE SEQUENCE [LARGE SCALE GENOMIC DNA]</scope>
    <source>
        <strain evidence="5">CGMCC 1.15353</strain>
    </source>
</reference>
<evidence type="ECO:0000256" key="1">
    <source>
        <dbReference type="ARBA" id="ARBA00022801"/>
    </source>
</evidence>
<evidence type="ECO:0000259" key="3">
    <source>
        <dbReference type="Pfam" id="PF00326"/>
    </source>
</evidence>
<dbReference type="Proteomes" id="UP000642571">
    <property type="component" value="Unassembled WGS sequence"/>
</dbReference>
<keyword evidence="1" id="KW-0378">Hydrolase</keyword>
<dbReference type="PANTHER" id="PTHR42776">
    <property type="entry name" value="SERINE PEPTIDASE S9 FAMILY MEMBER"/>
    <property type="match status" value="1"/>
</dbReference>
<dbReference type="RefSeq" id="WP_188652840.1">
    <property type="nucleotide sequence ID" value="NZ_BMIN01000006.1"/>
</dbReference>
<evidence type="ECO:0000313" key="4">
    <source>
        <dbReference type="EMBL" id="GGD10383.1"/>
    </source>
</evidence>
<feature type="domain" description="Peptidase S9 prolyl oligopeptidase catalytic" evidence="3">
    <location>
        <begin position="449"/>
        <end position="658"/>
    </location>
</feature>
<gene>
    <name evidence="4" type="primary">yuxL</name>
    <name evidence="4" type="ORF">GCM10011389_17440</name>
</gene>
<keyword evidence="2" id="KW-0720">Serine protease</keyword>
<accession>A0ABQ1Q250</accession>
<dbReference type="SUPFAM" id="SSF82171">
    <property type="entry name" value="DPP6 N-terminal domain-like"/>
    <property type="match status" value="1"/>
</dbReference>
<dbReference type="EMBL" id="BMIN01000006">
    <property type="protein sequence ID" value="GGD10383.1"/>
    <property type="molecule type" value="Genomic_DNA"/>
</dbReference>
<dbReference type="Gene3D" id="2.120.10.30">
    <property type="entry name" value="TolB, C-terminal domain"/>
    <property type="match status" value="2"/>
</dbReference>
<organism evidence="4 5">
    <name type="scientific">Pontibacillus salipaludis</name>
    <dbReference type="NCBI Taxonomy" id="1697394"/>
    <lineage>
        <taxon>Bacteria</taxon>
        <taxon>Bacillati</taxon>
        <taxon>Bacillota</taxon>
        <taxon>Bacilli</taxon>
        <taxon>Bacillales</taxon>
        <taxon>Bacillaceae</taxon>
        <taxon>Pontibacillus</taxon>
    </lineage>
</organism>
<keyword evidence="5" id="KW-1185">Reference proteome</keyword>
<comment type="caution">
    <text evidence="4">The sequence shown here is derived from an EMBL/GenBank/DDBJ whole genome shotgun (WGS) entry which is preliminary data.</text>
</comment>
<proteinExistence type="predicted"/>
<evidence type="ECO:0000313" key="5">
    <source>
        <dbReference type="Proteomes" id="UP000642571"/>
    </source>
</evidence>